<gene>
    <name evidence="9" type="ORF">BGW36DRAFT_370837</name>
</gene>
<dbReference type="RefSeq" id="XP_046077205.1">
    <property type="nucleotide sequence ID" value="XM_046215288.1"/>
</dbReference>
<evidence type="ECO:0000256" key="2">
    <source>
        <dbReference type="ARBA" id="ARBA00022723"/>
    </source>
</evidence>
<feature type="domain" description="Peptidase M48" evidence="8">
    <location>
        <begin position="191"/>
        <end position="353"/>
    </location>
</feature>
<dbReference type="GO" id="GO:0006515">
    <property type="term" value="P:protein quality control for misfolded or incompletely synthesized proteins"/>
    <property type="evidence" value="ECO:0007669"/>
    <property type="project" value="TreeGrafter"/>
</dbReference>
<comment type="similarity">
    <text evidence="6">Belongs to the peptidase M48 family.</text>
</comment>
<keyword evidence="5 6" id="KW-0482">Metalloprotease</keyword>
<evidence type="ECO:0000256" key="4">
    <source>
        <dbReference type="ARBA" id="ARBA00022833"/>
    </source>
</evidence>
<dbReference type="EMBL" id="JAJTJA010000002">
    <property type="protein sequence ID" value="KAH8704187.1"/>
    <property type="molecule type" value="Genomic_DNA"/>
</dbReference>
<protein>
    <submittedName>
        <fullName evidence="9">Peptidase family M48-domain-containing protein</fullName>
    </submittedName>
</protein>
<comment type="cofactor">
    <cofactor evidence="6">
        <name>Zn(2+)</name>
        <dbReference type="ChEBI" id="CHEBI:29105"/>
    </cofactor>
    <text evidence="6">Binds 1 zinc ion per subunit.</text>
</comment>
<dbReference type="Pfam" id="PF01435">
    <property type="entry name" value="Peptidase_M48"/>
    <property type="match status" value="1"/>
</dbReference>
<accession>A0AAD4L5Z7</accession>
<dbReference type="GeneID" id="70245575"/>
<evidence type="ECO:0000313" key="9">
    <source>
        <dbReference type="EMBL" id="KAH8704187.1"/>
    </source>
</evidence>
<dbReference type="InterPro" id="IPR051156">
    <property type="entry name" value="Mito/Outer_Membr_Metalloprot"/>
</dbReference>
<dbReference type="Gene3D" id="3.30.2010.10">
    <property type="entry name" value="Metalloproteases ('zincins'), catalytic domain"/>
    <property type="match status" value="1"/>
</dbReference>
<dbReference type="Proteomes" id="UP001201262">
    <property type="component" value="Unassembled WGS sequence"/>
</dbReference>
<dbReference type="AlphaFoldDB" id="A0AAD4L5Z7"/>
<keyword evidence="4 6" id="KW-0862">Zinc</keyword>
<keyword evidence="10" id="KW-1185">Reference proteome</keyword>
<keyword evidence="1 6" id="KW-0645">Protease</keyword>
<name>A0AAD4L5Z7_9EURO</name>
<dbReference type="PANTHER" id="PTHR22726:SF1">
    <property type="entry name" value="METALLOENDOPEPTIDASE OMA1, MITOCHONDRIAL"/>
    <property type="match status" value="1"/>
</dbReference>
<dbReference type="GO" id="GO:0005743">
    <property type="term" value="C:mitochondrial inner membrane"/>
    <property type="evidence" value="ECO:0007669"/>
    <property type="project" value="TreeGrafter"/>
</dbReference>
<keyword evidence="3 6" id="KW-0378">Hydrolase</keyword>
<dbReference type="InterPro" id="IPR001915">
    <property type="entry name" value="Peptidase_M48"/>
</dbReference>
<dbReference type="GO" id="GO:0046872">
    <property type="term" value="F:metal ion binding"/>
    <property type="evidence" value="ECO:0007669"/>
    <property type="project" value="UniProtKB-KW"/>
</dbReference>
<evidence type="ECO:0000256" key="7">
    <source>
        <dbReference type="SAM" id="MobiDB-lite"/>
    </source>
</evidence>
<evidence type="ECO:0000256" key="1">
    <source>
        <dbReference type="ARBA" id="ARBA00022670"/>
    </source>
</evidence>
<dbReference type="GO" id="GO:0004222">
    <property type="term" value="F:metalloendopeptidase activity"/>
    <property type="evidence" value="ECO:0007669"/>
    <property type="project" value="InterPro"/>
</dbReference>
<comment type="caution">
    <text evidence="9">The sequence shown here is derived from an EMBL/GenBank/DDBJ whole genome shotgun (WGS) entry which is preliminary data.</text>
</comment>
<evidence type="ECO:0000256" key="3">
    <source>
        <dbReference type="ARBA" id="ARBA00022801"/>
    </source>
</evidence>
<evidence type="ECO:0000313" key="10">
    <source>
        <dbReference type="Proteomes" id="UP001201262"/>
    </source>
</evidence>
<organism evidence="9 10">
    <name type="scientific">Talaromyces proteolyticus</name>
    <dbReference type="NCBI Taxonomy" id="1131652"/>
    <lineage>
        <taxon>Eukaryota</taxon>
        <taxon>Fungi</taxon>
        <taxon>Dikarya</taxon>
        <taxon>Ascomycota</taxon>
        <taxon>Pezizomycotina</taxon>
        <taxon>Eurotiomycetes</taxon>
        <taxon>Eurotiomycetidae</taxon>
        <taxon>Eurotiales</taxon>
        <taxon>Trichocomaceae</taxon>
        <taxon>Talaromyces</taxon>
        <taxon>Talaromyces sect. Bacilispori</taxon>
    </lineage>
</organism>
<sequence length="354" mass="39430">MAASFRRSPCAGSVFPSNGSVAFRTLRPRTSIRFQRFQYATSPPSSSFSSPKCPHSSRRVSASPIPKIKPSDIFVSQRFGGQNSGSGLRYFTRTAHHGNSYRRFGNGPSRIPQSPQERVQHLLSNRYVWVIIGAGVTIYVWNLETVEATGRRRFNIISVETEVSVGDEAYRSVLNQYRNRILPSNHPQTLMVENVMNRLIPNVKIDKADWKVHVIKDDSMMNAFVLPSGKVFVFTGLMRVTKDEDGLAAVLGHEIGHVIAHHSAERLSSSYLVFAAVVAISSIFDISGQIPNLAMNLLYSLPNSRVQEAEADRIGLTIMSECCFDPKAAVGIWDRFHQLEKNAPPQFLSTHPSV</sequence>
<proteinExistence type="inferred from homology"/>
<dbReference type="PANTHER" id="PTHR22726">
    <property type="entry name" value="METALLOENDOPEPTIDASE OMA1"/>
    <property type="match status" value="1"/>
</dbReference>
<evidence type="ECO:0000259" key="8">
    <source>
        <dbReference type="Pfam" id="PF01435"/>
    </source>
</evidence>
<dbReference type="CDD" id="cd07331">
    <property type="entry name" value="M48C_Oma1_like"/>
    <property type="match status" value="1"/>
</dbReference>
<feature type="region of interest" description="Disordered" evidence="7">
    <location>
        <begin position="41"/>
        <end position="65"/>
    </location>
</feature>
<reference evidence="9" key="1">
    <citation type="submission" date="2021-12" db="EMBL/GenBank/DDBJ databases">
        <title>Convergent genome expansion in fungi linked to evolution of root-endophyte symbiosis.</title>
        <authorList>
            <consortium name="DOE Joint Genome Institute"/>
            <person name="Ke Y.-H."/>
            <person name="Bonito G."/>
            <person name="Liao H.-L."/>
            <person name="Looney B."/>
            <person name="Rojas-Flechas A."/>
            <person name="Nash J."/>
            <person name="Hameed K."/>
            <person name="Schadt C."/>
            <person name="Martin F."/>
            <person name="Crous P.W."/>
            <person name="Miettinen O."/>
            <person name="Magnuson J.K."/>
            <person name="Labbe J."/>
            <person name="Jacobson D."/>
            <person name="Doktycz M.J."/>
            <person name="Veneault-Fourrey C."/>
            <person name="Kuo A."/>
            <person name="Mondo S."/>
            <person name="Calhoun S."/>
            <person name="Riley R."/>
            <person name="Ohm R."/>
            <person name="LaButti K."/>
            <person name="Andreopoulos B."/>
            <person name="Pangilinan J."/>
            <person name="Nolan M."/>
            <person name="Tritt A."/>
            <person name="Clum A."/>
            <person name="Lipzen A."/>
            <person name="Daum C."/>
            <person name="Barry K."/>
            <person name="Grigoriev I.V."/>
            <person name="Vilgalys R."/>
        </authorList>
    </citation>
    <scope>NUCLEOTIDE SEQUENCE</scope>
    <source>
        <strain evidence="9">PMI_201</strain>
    </source>
</reference>
<evidence type="ECO:0000256" key="6">
    <source>
        <dbReference type="RuleBase" id="RU003983"/>
    </source>
</evidence>
<dbReference type="GO" id="GO:0034982">
    <property type="term" value="P:mitochondrial protein processing"/>
    <property type="evidence" value="ECO:0007669"/>
    <property type="project" value="TreeGrafter"/>
</dbReference>
<keyword evidence="2" id="KW-0479">Metal-binding</keyword>
<feature type="compositionally biased region" description="Low complexity" evidence="7">
    <location>
        <begin position="42"/>
        <end position="54"/>
    </location>
</feature>
<evidence type="ECO:0000256" key="5">
    <source>
        <dbReference type="ARBA" id="ARBA00023049"/>
    </source>
</evidence>